<dbReference type="EMBL" id="JACBZF010000010">
    <property type="protein sequence ID" value="NYH97014.1"/>
    <property type="molecule type" value="Genomic_DNA"/>
</dbReference>
<dbReference type="RefSeq" id="WP_160729013.1">
    <property type="nucleotide sequence ID" value="NZ_BMGF01000012.1"/>
</dbReference>
<feature type="region of interest" description="Disordered" evidence="1">
    <location>
        <begin position="1"/>
        <end position="21"/>
    </location>
</feature>
<protein>
    <submittedName>
        <fullName evidence="2">Uncharacterized protein</fullName>
    </submittedName>
</protein>
<gene>
    <name evidence="2" type="ORF">FHS75_003375</name>
</gene>
<dbReference type="AlphaFoldDB" id="A0A7Y9XYM7"/>
<name>A0A7Y9XYM7_9SPHN</name>
<keyword evidence="3" id="KW-1185">Reference proteome</keyword>
<evidence type="ECO:0000256" key="1">
    <source>
        <dbReference type="SAM" id="MobiDB-lite"/>
    </source>
</evidence>
<accession>A0A7Y9XYM7</accession>
<reference evidence="2 3" key="1">
    <citation type="submission" date="2020-07" db="EMBL/GenBank/DDBJ databases">
        <title>Genomic Encyclopedia of Type Strains, Phase IV (KMG-IV): sequencing the most valuable type-strain genomes for metagenomic binning, comparative biology and taxonomic classification.</title>
        <authorList>
            <person name="Goeker M."/>
        </authorList>
    </citation>
    <scope>NUCLEOTIDE SEQUENCE [LARGE SCALE GENOMIC DNA]</scope>
    <source>
        <strain evidence="2 3">DSM 29043</strain>
    </source>
</reference>
<sequence length="64" mass="7338">MTRRNPPVRIAGPDPDQIIMPGVRPVTLGEKLQCGADMPMLPRRNQKPRDIGFWDPLRDKLDLF</sequence>
<evidence type="ECO:0000313" key="2">
    <source>
        <dbReference type="EMBL" id="NYH97014.1"/>
    </source>
</evidence>
<organism evidence="2 3">
    <name type="scientific">Novosphingobium marinum</name>
    <dbReference type="NCBI Taxonomy" id="1514948"/>
    <lineage>
        <taxon>Bacteria</taxon>
        <taxon>Pseudomonadati</taxon>
        <taxon>Pseudomonadota</taxon>
        <taxon>Alphaproteobacteria</taxon>
        <taxon>Sphingomonadales</taxon>
        <taxon>Sphingomonadaceae</taxon>
        <taxon>Novosphingobium</taxon>
    </lineage>
</organism>
<dbReference type="Proteomes" id="UP000522081">
    <property type="component" value="Unassembled WGS sequence"/>
</dbReference>
<evidence type="ECO:0000313" key="3">
    <source>
        <dbReference type="Proteomes" id="UP000522081"/>
    </source>
</evidence>
<proteinExistence type="predicted"/>
<comment type="caution">
    <text evidence="2">The sequence shown here is derived from an EMBL/GenBank/DDBJ whole genome shotgun (WGS) entry which is preliminary data.</text>
</comment>